<gene>
    <name evidence="1" type="ORF">CSC2_13040</name>
</gene>
<name>A0ABQ1E7Q9_9CLOT</name>
<proteinExistence type="predicted"/>
<protein>
    <submittedName>
        <fullName evidence="1">Uncharacterized protein</fullName>
    </submittedName>
</protein>
<evidence type="ECO:0000313" key="1">
    <source>
        <dbReference type="EMBL" id="GFZ30778.1"/>
    </source>
</evidence>
<dbReference type="RefSeq" id="WP_284691981.1">
    <property type="nucleotide sequence ID" value="NZ_BMBA01000001.1"/>
</dbReference>
<dbReference type="Proteomes" id="UP000663802">
    <property type="component" value="Unassembled WGS sequence"/>
</dbReference>
<dbReference type="EMBL" id="BMBA01000001">
    <property type="protein sequence ID" value="GFZ30778.1"/>
    <property type="molecule type" value="Genomic_DNA"/>
</dbReference>
<keyword evidence="2" id="KW-1185">Reference proteome</keyword>
<accession>A0ABQ1E7Q9</accession>
<reference evidence="1 2" key="1">
    <citation type="journal article" date="2021" name="Int. J. Syst. Evol. Microbiol.">
        <title>Clostridium zeae sp. nov., isolated from corn silage.</title>
        <authorList>
            <person name="Kobayashi H."/>
            <person name="Tanizawa Y."/>
            <person name="Yagura M."/>
            <person name="Sakamoto M."/>
            <person name="Ohkuma M."/>
            <person name="Tohno M."/>
        </authorList>
    </citation>
    <scope>NUCLEOTIDE SEQUENCE [LARGE SCALE GENOMIC DNA]</scope>
    <source>
        <strain evidence="1 2">CSC2</strain>
    </source>
</reference>
<evidence type="ECO:0000313" key="2">
    <source>
        <dbReference type="Proteomes" id="UP000663802"/>
    </source>
</evidence>
<comment type="caution">
    <text evidence="1">The sequence shown here is derived from an EMBL/GenBank/DDBJ whole genome shotgun (WGS) entry which is preliminary data.</text>
</comment>
<sequence length="40" mass="4665">MDKENVSYEIFIDVIAKMVKRYIDNIQATKEDDDKCLNVG</sequence>
<organism evidence="1 2">
    <name type="scientific">Clostridium zeae</name>
    <dbReference type="NCBI Taxonomy" id="2759022"/>
    <lineage>
        <taxon>Bacteria</taxon>
        <taxon>Bacillati</taxon>
        <taxon>Bacillota</taxon>
        <taxon>Clostridia</taxon>
        <taxon>Eubacteriales</taxon>
        <taxon>Clostridiaceae</taxon>
        <taxon>Clostridium</taxon>
    </lineage>
</organism>